<feature type="transmembrane region" description="Helical" evidence="10">
    <location>
        <begin position="318"/>
        <end position="343"/>
    </location>
</feature>
<proteinExistence type="inferred from homology"/>
<dbReference type="Pfam" id="PF00209">
    <property type="entry name" value="SNF"/>
    <property type="match status" value="1"/>
</dbReference>
<feature type="transmembrane region" description="Helical" evidence="10">
    <location>
        <begin position="263"/>
        <end position="285"/>
    </location>
</feature>
<dbReference type="AlphaFoldDB" id="A0A6J1WXN0"/>
<evidence type="ECO:0000313" key="11">
    <source>
        <dbReference type="Proteomes" id="UP001652740"/>
    </source>
</evidence>
<feature type="transmembrane region" description="Helical" evidence="10">
    <location>
        <begin position="466"/>
        <end position="487"/>
    </location>
</feature>
<dbReference type="RefSeq" id="XP_026757743.2">
    <property type="nucleotide sequence ID" value="XM_026901942.3"/>
</dbReference>
<keyword evidence="6 10" id="KW-1133">Transmembrane helix</keyword>
<sequence>MPHYRTTTLLDLTSSMSLLDDRMDFSKDHFKWASIKKFIYLAFTFSASSSNFDLFSKVVENVRIYDFIIFELTIGMTYMCMDVFIKQYTRKLDFNKSLNPMLKGITYGILLQSGLWTLIHASDLADSVRLLVTSLQSVPSWSKCQRTFGTNVSCVTSKDIIIRCREKQLTNLNITSAHINYQKSFSHFDRHVLTTRFFAVALVWIFNFFFTTVTDNTLLKLFKIAFIWRFLSTLIILILIMFTTKYHASIAFFQMMDITAPRTYSASVDHVTYAYGIGFVGVYDFGTMSPYTMIDNAVILFTIVFTVVSFARSFIVRILYLVLTSCVEVEISITPHYLLFAILPLSTEFLYAHRLYIIYIYANIMIATIAYLSMLTLSMSKLLHAEFRSIKNIYIVGILCFLGFSLSVPITVSMSSSSRLLGLIYGLNVTVLYLGGFKVAVVMWVYGVRRFSTDVHFWLGFKPTKFWTICWMLLPIVLFVLVLYRLYKLTQMDDLSQSITAAAWIGFSLLIVAIFHVKTIARYLLRNNLAGAFSSKKTYGPPDKEDRKRRQVYSETARLRQCTHNCHILDDVFDCFHIPIVSRSKIFASSSESLTHIYEAGTSKKLSDAIDVGLSHH</sequence>
<dbReference type="KEGG" id="gmw:113517294"/>
<dbReference type="PROSITE" id="PS50267">
    <property type="entry name" value="NA_NEUROTRAN_SYMP_3"/>
    <property type="match status" value="1"/>
</dbReference>
<feature type="transmembrane region" description="Helical" evidence="10">
    <location>
        <begin position="393"/>
        <end position="412"/>
    </location>
</feature>
<evidence type="ECO:0000313" key="12">
    <source>
        <dbReference type="RefSeq" id="XP_026757743.2"/>
    </source>
</evidence>
<feature type="disulfide bond" evidence="9">
    <location>
        <begin position="144"/>
        <end position="154"/>
    </location>
</feature>
<dbReference type="SUPFAM" id="SSF161070">
    <property type="entry name" value="SNF-like"/>
    <property type="match status" value="1"/>
</dbReference>
<accession>A0A6J1WXN0</accession>
<feature type="transmembrane region" description="Helical" evidence="10">
    <location>
        <begin position="424"/>
        <end position="446"/>
    </location>
</feature>
<name>A0A6J1WXN0_GALME</name>
<dbReference type="GO" id="GO:0015375">
    <property type="term" value="F:glycine:sodium symporter activity"/>
    <property type="evidence" value="ECO:0007669"/>
    <property type="project" value="TreeGrafter"/>
</dbReference>
<keyword evidence="7 10" id="KW-0472">Membrane</keyword>
<protein>
    <submittedName>
        <fullName evidence="12">Sodium-dependent dopamine transporter-like</fullName>
    </submittedName>
</protein>
<dbReference type="GO" id="GO:0046872">
    <property type="term" value="F:metal ion binding"/>
    <property type="evidence" value="ECO:0007669"/>
    <property type="project" value="UniProtKB-KW"/>
</dbReference>
<evidence type="ECO:0000256" key="9">
    <source>
        <dbReference type="PIRSR" id="PIRSR600175-2"/>
    </source>
</evidence>
<feature type="transmembrane region" description="Helical" evidence="10">
    <location>
        <begin position="355"/>
        <end position="372"/>
    </location>
</feature>
<evidence type="ECO:0000256" key="3">
    <source>
        <dbReference type="ARBA" id="ARBA00022448"/>
    </source>
</evidence>
<evidence type="ECO:0000256" key="8">
    <source>
        <dbReference type="PIRSR" id="PIRSR600175-1"/>
    </source>
</evidence>
<feature type="transmembrane region" description="Helical" evidence="10">
    <location>
        <begin position="499"/>
        <end position="517"/>
    </location>
</feature>
<evidence type="ECO:0000256" key="5">
    <source>
        <dbReference type="ARBA" id="ARBA00022847"/>
    </source>
</evidence>
<dbReference type="InParanoid" id="A0A6J1WXN0"/>
<keyword evidence="8" id="KW-0479">Metal-binding</keyword>
<evidence type="ECO:0000256" key="6">
    <source>
        <dbReference type="ARBA" id="ARBA00022989"/>
    </source>
</evidence>
<evidence type="ECO:0000256" key="1">
    <source>
        <dbReference type="ARBA" id="ARBA00004141"/>
    </source>
</evidence>
<evidence type="ECO:0000256" key="10">
    <source>
        <dbReference type="SAM" id="Phobius"/>
    </source>
</evidence>
<feature type="transmembrane region" description="Helical" evidence="10">
    <location>
        <begin position="222"/>
        <end position="242"/>
    </location>
</feature>
<keyword evidence="4 10" id="KW-0812">Transmembrane</keyword>
<comment type="subcellular location">
    <subcellularLocation>
        <location evidence="1">Membrane</location>
        <topology evidence="1">Multi-pass membrane protein</topology>
    </subcellularLocation>
</comment>
<evidence type="ECO:0000256" key="4">
    <source>
        <dbReference type="ARBA" id="ARBA00022692"/>
    </source>
</evidence>
<keyword evidence="5" id="KW-0769">Symport</keyword>
<dbReference type="GeneID" id="113517294"/>
<feature type="binding site" evidence="8">
    <location>
        <position position="373"/>
    </location>
    <ligand>
        <name>Na(+)</name>
        <dbReference type="ChEBI" id="CHEBI:29101"/>
        <label>1</label>
    </ligand>
</feature>
<gene>
    <name evidence="12" type="primary">LOC113517294</name>
</gene>
<keyword evidence="11" id="KW-1185">Reference proteome</keyword>
<reference evidence="12" key="1">
    <citation type="submission" date="2025-08" db="UniProtKB">
        <authorList>
            <consortium name="RefSeq"/>
        </authorList>
    </citation>
    <scope>IDENTIFICATION</scope>
    <source>
        <tissue evidence="12">Whole larvae</tissue>
    </source>
</reference>
<dbReference type="InterPro" id="IPR037272">
    <property type="entry name" value="SNS_sf"/>
</dbReference>
<organism evidence="11 12">
    <name type="scientific">Galleria mellonella</name>
    <name type="common">Greater wax moth</name>
    <dbReference type="NCBI Taxonomy" id="7137"/>
    <lineage>
        <taxon>Eukaryota</taxon>
        <taxon>Metazoa</taxon>
        <taxon>Ecdysozoa</taxon>
        <taxon>Arthropoda</taxon>
        <taxon>Hexapoda</taxon>
        <taxon>Insecta</taxon>
        <taxon>Pterygota</taxon>
        <taxon>Neoptera</taxon>
        <taxon>Endopterygota</taxon>
        <taxon>Lepidoptera</taxon>
        <taxon>Glossata</taxon>
        <taxon>Ditrysia</taxon>
        <taxon>Pyraloidea</taxon>
        <taxon>Pyralidae</taxon>
        <taxon>Galleriinae</taxon>
        <taxon>Galleria</taxon>
    </lineage>
</organism>
<dbReference type="PANTHER" id="PTHR11616">
    <property type="entry name" value="SODIUM/CHLORIDE DEPENDENT TRANSPORTER"/>
    <property type="match status" value="1"/>
</dbReference>
<dbReference type="PANTHER" id="PTHR11616:SF240">
    <property type="entry name" value="BLOATED TUBULES, ISOFORM B-RELATED"/>
    <property type="match status" value="1"/>
</dbReference>
<dbReference type="GO" id="GO:0005886">
    <property type="term" value="C:plasma membrane"/>
    <property type="evidence" value="ECO:0007669"/>
    <property type="project" value="TreeGrafter"/>
</dbReference>
<evidence type="ECO:0000256" key="2">
    <source>
        <dbReference type="ARBA" id="ARBA00006459"/>
    </source>
</evidence>
<feature type="transmembrane region" description="Helical" evidence="10">
    <location>
        <begin position="193"/>
        <end position="210"/>
    </location>
</feature>
<keyword evidence="9" id="KW-1015">Disulfide bond</keyword>
<dbReference type="Proteomes" id="UP001652740">
    <property type="component" value="Unplaced"/>
</dbReference>
<comment type="similarity">
    <text evidence="2">Belongs to the sodium:neurotransmitter symporter (SNF) (TC 2.A.22) family.</text>
</comment>
<dbReference type="InterPro" id="IPR000175">
    <property type="entry name" value="Na/ntran_symport"/>
</dbReference>
<keyword evidence="3" id="KW-0813">Transport</keyword>
<feature type="transmembrane region" description="Helical" evidence="10">
    <location>
        <begin position="291"/>
        <end position="311"/>
    </location>
</feature>
<keyword evidence="8" id="KW-0915">Sodium</keyword>
<evidence type="ECO:0000256" key="7">
    <source>
        <dbReference type="ARBA" id="ARBA00023136"/>
    </source>
</evidence>